<accession>A0ABQ4DQX0</accession>
<evidence type="ECO:0000313" key="2">
    <source>
        <dbReference type="EMBL" id="GIG41719.1"/>
    </source>
</evidence>
<feature type="chain" id="PRO_5046422444" description="DUF2599 domain-containing protein" evidence="1">
    <location>
        <begin position="22"/>
        <end position="315"/>
    </location>
</feature>
<evidence type="ECO:0000256" key="1">
    <source>
        <dbReference type="SAM" id="SignalP"/>
    </source>
</evidence>
<gene>
    <name evidence="2" type="ORF">Cph01nite_34810</name>
</gene>
<protein>
    <recommendedName>
        <fullName evidence="4">DUF2599 domain-containing protein</fullName>
    </recommendedName>
</protein>
<proteinExistence type="predicted"/>
<comment type="caution">
    <text evidence="2">The sequence shown here is derived from an EMBL/GenBank/DDBJ whole genome shotgun (WGS) entry which is preliminary data.</text>
</comment>
<dbReference type="EMBL" id="BONP01000034">
    <property type="protein sequence ID" value="GIG41719.1"/>
    <property type="molecule type" value="Genomic_DNA"/>
</dbReference>
<keyword evidence="3" id="KW-1185">Reference proteome</keyword>
<feature type="signal peptide" evidence="1">
    <location>
        <begin position="1"/>
        <end position="21"/>
    </location>
</feature>
<name>A0ABQ4DQX0_9CELL</name>
<evidence type="ECO:0008006" key="4">
    <source>
        <dbReference type="Google" id="ProtNLM"/>
    </source>
</evidence>
<dbReference type="RefSeq" id="WP_203676083.1">
    <property type="nucleotide sequence ID" value="NZ_BONP01000034.1"/>
</dbReference>
<evidence type="ECO:0000313" key="3">
    <source>
        <dbReference type="Proteomes" id="UP000614741"/>
    </source>
</evidence>
<reference evidence="2 3" key="1">
    <citation type="submission" date="2021-01" db="EMBL/GenBank/DDBJ databases">
        <title>Whole genome shotgun sequence of Cellulomonas phragmiteti NBRC 110785.</title>
        <authorList>
            <person name="Komaki H."/>
            <person name="Tamura T."/>
        </authorList>
    </citation>
    <scope>NUCLEOTIDE SEQUENCE [LARGE SCALE GENOMIC DNA]</scope>
    <source>
        <strain evidence="2 3">NBRC 110785</strain>
    </source>
</reference>
<dbReference type="InterPro" id="IPR019719">
    <property type="entry name" value="DUF2599"/>
</dbReference>
<keyword evidence="1" id="KW-0732">Signal</keyword>
<sequence>MRPTLCAAVATALILTSTVTAASAAVDAPAEDVAAAIAAVAPDAAPLVTPESVDPAQLEVSTDAADVTIPADGLGDVVVTGTDAGAPAVGIALPAEVEVDEALVADDGTVVFEGAASVDAAVQVMEDGSVRMQTVLHDASAPREFSYDLSLPEGSTARLLDGGSVLVTDEAGAFVAGVAAPWAADATGRALATHYRLEGSTLVQVVDVDDDAVYPVVADPWLGIALIKSVVKTSSTQGTIYKVTPTAYGRVATELALWATWTESVSKGVPNRQNLQEQLICHPMSYVARVKSTWNLDTWRPTVGLAKTIAASCNP</sequence>
<dbReference type="Pfam" id="PF10783">
    <property type="entry name" value="DUF2599"/>
    <property type="match status" value="1"/>
</dbReference>
<organism evidence="2 3">
    <name type="scientific">Cellulomonas phragmiteti</name>
    <dbReference type="NCBI Taxonomy" id="478780"/>
    <lineage>
        <taxon>Bacteria</taxon>
        <taxon>Bacillati</taxon>
        <taxon>Actinomycetota</taxon>
        <taxon>Actinomycetes</taxon>
        <taxon>Micrococcales</taxon>
        <taxon>Cellulomonadaceae</taxon>
        <taxon>Cellulomonas</taxon>
    </lineage>
</organism>
<dbReference type="Proteomes" id="UP000614741">
    <property type="component" value="Unassembled WGS sequence"/>
</dbReference>